<dbReference type="Proteomes" id="UP000008068">
    <property type="component" value="Unassembled WGS sequence"/>
</dbReference>
<dbReference type="AlphaFoldDB" id="G0MD84"/>
<evidence type="ECO:0000313" key="3">
    <source>
        <dbReference type="EMBL" id="EGT49385.1"/>
    </source>
</evidence>
<feature type="region of interest" description="Disordered" evidence="1">
    <location>
        <begin position="553"/>
        <end position="572"/>
    </location>
</feature>
<evidence type="ECO:0000256" key="1">
    <source>
        <dbReference type="SAM" id="MobiDB-lite"/>
    </source>
</evidence>
<dbReference type="InterPro" id="IPR008974">
    <property type="entry name" value="TRAF-like"/>
</dbReference>
<reference evidence="4" key="1">
    <citation type="submission" date="2011-07" db="EMBL/GenBank/DDBJ databases">
        <authorList>
            <consortium name="Caenorhabditis brenneri Sequencing and Analysis Consortium"/>
            <person name="Wilson R.K."/>
        </authorList>
    </citation>
    <scope>NUCLEOTIDE SEQUENCE [LARGE SCALE GENOMIC DNA]</scope>
    <source>
        <strain evidence="4">PB2801</strain>
    </source>
</reference>
<dbReference type="PANTHER" id="PTHR22743:SF165">
    <property type="entry name" value="BTB AND MATH DOMAIN CONTAINING-RELATED"/>
    <property type="match status" value="1"/>
</dbReference>
<evidence type="ECO:0000313" key="4">
    <source>
        <dbReference type="Proteomes" id="UP000008068"/>
    </source>
</evidence>
<dbReference type="SMART" id="SM00061">
    <property type="entry name" value="MATH"/>
    <property type="match status" value="2"/>
</dbReference>
<feature type="compositionally biased region" description="Low complexity" evidence="1">
    <location>
        <begin position="389"/>
        <end position="402"/>
    </location>
</feature>
<feature type="region of interest" description="Disordered" evidence="1">
    <location>
        <begin position="485"/>
        <end position="530"/>
    </location>
</feature>
<dbReference type="Gene3D" id="2.60.210.10">
    <property type="entry name" value="Apoptosis, Tumor Necrosis Factor Receptor Associated Protein 2, Chain A"/>
    <property type="match status" value="2"/>
</dbReference>
<gene>
    <name evidence="3" type="ORF">CAEBREN_03997</name>
</gene>
<sequence>MSTLLKKFVLKHTFENVSNMKEGVNVYSDEEEHFGVPWKMYVARKDGFLSFYLNCPKSLETGKWSVQTQFELKIIAQTDKVLKANNTFGNAVAKSFAFGWIQYISWEDMKKDYLKNDKLAVEAHVSIEKMTGFHGPNLRKFDDSAKDISDFVITVGDTKYNVSQYLLASQSTYLKSLVLESFLKFSTEIQLSVNVDSSEEIRAQAHFFKKMFQTCKKASMYTAMKKSTLVFHSKKNSIGKYRKKVSFRKLLIFKKSESIAFHLFCLKSLEAEKWSIQTEFELKMDSKKPLVLKLDYTFGNEDEKSLFSAFGSPNFVRCDDLNKGFLIDDTLTAEAHVSIKKMTGFHGDKMRKFDETVKDLSDFEVFVGGKSFHVLKLIASNMQKPTTSLPSFAPLESPSSSSVGAEPTVSGRVEPVDESLKLTPEQELEEYEYHIFKWRFVVADPSSKQILETEKTTFDWLAKKKPLAPKEVKHPTDLWFQTWGNSEEEKSVSSPMSYSNCDAWSERSSSPAELEVSQPQENQPEMVGGLYDTEPQELNRQPEPLNRLVALVEPGSQPNPAPTLQEPPQSDWSSRFKRVYQSARRCEENARKRMLAELNGRFEAAIAQHTAWNTAYCWNHFTARGVPMYCKCETEDREQVTKWEEEYPPLFAPFVLKNVKDLAHLTNPQLDLYYREWCHSYKANQETLVHFEMLERRKNDGFFNRLLEFEDENALKIEEIKAEIEREIGKRKSRGDWDRIIVN</sequence>
<dbReference type="CDD" id="cd00121">
    <property type="entry name" value="MATH"/>
    <property type="match status" value="2"/>
</dbReference>
<keyword evidence="4" id="KW-1185">Reference proteome</keyword>
<organism evidence="4">
    <name type="scientific">Caenorhabditis brenneri</name>
    <name type="common">Nematode worm</name>
    <dbReference type="NCBI Taxonomy" id="135651"/>
    <lineage>
        <taxon>Eukaryota</taxon>
        <taxon>Metazoa</taxon>
        <taxon>Ecdysozoa</taxon>
        <taxon>Nematoda</taxon>
        <taxon>Chromadorea</taxon>
        <taxon>Rhabditida</taxon>
        <taxon>Rhabditina</taxon>
        <taxon>Rhabditomorpha</taxon>
        <taxon>Rhabditoidea</taxon>
        <taxon>Rhabditidae</taxon>
        <taxon>Peloderinae</taxon>
        <taxon>Caenorhabditis</taxon>
    </lineage>
</organism>
<evidence type="ECO:0000259" key="2">
    <source>
        <dbReference type="PROSITE" id="PS50144"/>
    </source>
</evidence>
<dbReference type="InParanoid" id="G0MD84"/>
<dbReference type="OrthoDB" id="6359816at2759"/>
<feature type="region of interest" description="Disordered" evidence="1">
    <location>
        <begin position="389"/>
        <end position="414"/>
    </location>
</feature>
<dbReference type="PROSITE" id="PS50144">
    <property type="entry name" value="MATH"/>
    <property type="match status" value="1"/>
</dbReference>
<dbReference type="InterPro" id="IPR002083">
    <property type="entry name" value="MATH/TRAF_dom"/>
</dbReference>
<dbReference type="EMBL" id="GL379790">
    <property type="protein sequence ID" value="EGT49385.1"/>
    <property type="molecule type" value="Genomic_DNA"/>
</dbReference>
<protein>
    <recommendedName>
        <fullName evidence="2">MATH domain-containing protein</fullName>
    </recommendedName>
</protein>
<name>G0MD84_CAEBE</name>
<proteinExistence type="predicted"/>
<feature type="compositionally biased region" description="Polar residues" evidence="1">
    <location>
        <begin position="492"/>
        <end position="523"/>
    </location>
</feature>
<dbReference type="eggNOG" id="ENOG502RXUT">
    <property type="taxonomic scope" value="Eukaryota"/>
</dbReference>
<dbReference type="HOGENOM" id="CLU_373949_0_0_1"/>
<dbReference type="PANTHER" id="PTHR22743">
    <property type="entry name" value="MEPRIN/TRAF-LIKE MATH FAMILY-C.ELEGANS"/>
    <property type="match status" value="1"/>
</dbReference>
<dbReference type="STRING" id="135651.G0MD84"/>
<accession>G0MD84</accession>
<dbReference type="SUPFAM" id="SSF49599">
    <property type="entry name" value="TRAF domain-like"/>
    <property type="match status" value="2"/>
</dbReference>
<dbReference type="InterPro" id="IPR052664">
    <property type="entry name" value="BTB-MATH_domain_protein"/>
</dbReference>
<feature type="domain" description="MATH" evidence="2">
    <location>
        <begin position="7"/>
        <end position="125"/>
    </location>
</feature>
<dbReference type="Pfam" id="PF00917">
    <property type="entry name" value="MATH"/>
    <property type="match status" value="2"/>
</dbReference>